<dbReference type="PANTHER" id="PTHR34107:SF4">
    <property type="entry name" value="SLL1222 PROTEIN"/>
    <property type="match status" value="1"/>
</dbReference>
<proteinExistence type="predicted"/>
<keyword evidence="3" id="KW-1185">Reference proteome</keyword>
<dbReference type="AlphaFoldDB" id="A0A7U7GEE2"/>
<feature type="domain" description="Putative restriction endonuclease" evidence="1">
    <location>
        <begin position="25"/>
        <end position="137"/>
    </location>
</feature>
<dbReference type="OrthoDB" id="5568181at2"/>
<reference evidence="2 3" key="1">
    <citation type="journal article" date="2014" name="ISME J.">
        <title>Candidatus Competibacter-lineage genomes retrieved from metagenomes reveal functional metabolic diversity.</title>
        <authorList>
            <person name="McIlroy S.J."/>
            <person name="Albertsen M."/>
            <person name="Andresen E.K."/>
            <person name="Saunders A.M."/>
            <person name="Kristiansen R."/>
            <person name="Stokholm-Bjerregaard M."/>
            <person name="Nielsen K.L."/>
            <person name="Nielsen P.H."/>
        </authorList>
    </citation>
    <scope>NUCLEOTIDE SEQUENCE [LARGE SCALE GENOMIC DNA]</scope>
    <source>
        <strain evidence="2 3">Run_B_J11</strain>
    </source>
</reference>
<dbReference type="InterPro" id="IPR011335">
    <property type="entry name" value="Restrct_endonuc-II-like"/>
</dbReference>
<protein>
    <recommendedName>
        <fullName evidence="1">Putative restriction endonuclease domain-containing protein</fullName>
    </recommendedName>
</protein>
<name>A0A7U7GEE2_9GAMM</name>
<dbReference type="Gene3D" id="3.90.1570.10">
    <property type="entry name" value="tt1808, chain A"/>
    <property type="match status" value="1"/>
</dbReference>
<accession>A0A7U7GEE2</accession>
<dbReference type="InterPro" id="IPR012296">
    <property type="entry name" value="Nuclease_put_TT1808"/>
</dbReference>
<dbReference type="RefSeq" id="WP_034434979.1">
    <property type="nucleotide sequence ID" value="NZ_CBTK010000257.1"/>
</dbReference>
<evidence type="ECO:0000313" key="3">
    <source>
        <dbReference type="Proteomes" id="UP000019184"/>
    </source>
</evidence>
<dbReference type="InterPro" id="IPR008538">
    <property type="entry name" value="Uma2"/>
</dbReference>
<evidence type="ECO:0000259" key="1">
    <source>
        <dbReference type="Pfam" id="PF05685"/>
    </source>
</evidence>
<dbReference type="Proteomes" id="UP000019184">
    <property type="component" value="Unassembled WGS sequence"/>
</dbReference>
<sequence length="158" mass="18068">MNWSDVLQEPTLQDIPFKIEMNEWGKIVLSPASNKHGMLQAEIVGFLREHRKPGKIITECSIDTPKGVKVADVAWASIDFFRKYGFDTPYLEAPEICVEIISPSNSTQEMQEKTTLYLSKGAKEVWICDENGLLVVYSYQGLLEDSNFFPNFPRKIEF</sequence>
<dbReference type="Pfam" id="PF05685">
    <property type="entry name" value="Uma2"/>
    <property type="match status" value="1"/>
</dbReference>
<dbReference type="CDD" id="cd06260">
    <property type="entry name" value="DUF820-like"/>
    <property type="match status" value="1"/>
</dbReference>
<dbReference type="SUPFAM" id="SSF52980">
    <property type="entry name" value="Restriction endonuclease-like"/>
    <property type="match status" value="1"/>
</dbReference>
<dbReference type="PANTHER" id="PTHR34107">
    <property type="entry name" value="SLL0198 PROTEIN-RELATED"/>
    <property type="match status" value="1"/>
</dbReference>
<evidence type="ECO:0000313" key="2">
    <source>
        <dbReference type="EMBL" id="CDH46321.1"/>
    </source>
</evidence>
<comment type="caution">
    <text evidence="2">The sequence shown here is derived from an EMBL/GenBank/DDBJ whole genome shotgun (WGS) entry which is preliminary data.</text>
</comment>
<dbReference type="EMBL" id="CBTK010000257">
    <property type="protein sequence ID" value="CDH46321.1"/>
    <property type="molecule type" value="Genomic_DNA"/>
</dbReference>
<organism evidence="2 3">
    <name type="scientific">Candidatus Contendobacter odensis Run_B_J11</name>
    <dbReference type="NCBI Taxonomy" id="1400861"/>
    <lineage>
        <taxon>Bacteria</taxon>
        <taxon>Pseudomonadati</taxon>
        <taxon>Pseudomonadota</taxon>
        <taxon>Gammaproteobacteria</taxon>
        <taxon>Candidatus Competibacteraceae</taxon>
        <taxon>Candidatus Contendibacter</taxon>
    </lineage>
</organism>
<gene>
    <name evidence="2" type="ORF">BN874_420034</name>
</gene>